<dbReference type="GO" id="GO:0043093">
    <property type="term" value="P:FtsZ-dependent cytokinesis"/>
    <property type="evidence" value="ECO:0007669"/>
    <property type="project" value="UniProtKB-UniRule"/>
</dbReference>
<keyword evidence="5 7" id="KW-0472">Membrane</keyword>
<organism evidence="9 10">
    <name type="scientific">Lederbergia lenta</name>
    <name type="common">Bacillus lentus</name>
    <dbReference type="NCBI Taxonomy" id="1467"/>
    <lineage>
        <taxon>Bacteria</taxon>
        <taxon>Bacillati</taxon>
        <taxon>Bacillota</taxon>
        <taxon>Bacilli</taxon>
        <taxon>Bacillales</taxon>
        <taxon>Bacillaceae</taxon>
        <taxon>Lederbergia</taxon>
    </lineage>
</organism>
<gene>
    <name evidence="7 9" type="primary">ftsL</name>
    <name evidence="9" type="ORF">NCTC4824_02759</name>
</gene>
<dbReference type="InterPro" id="IPR007060">
    <property type="entry name" value="FtsL/DivIC"/>
</dbReference>
<comment type="subcellular location">
    <subcellularLocation>
        <location evidence="7">Cell membrane</location>
        <topology evidence="7">Single-pass type II membrane protein</topology>
    </subcellularLocation>
    <text evidence="7">Localizes to the division septum where it forms a ring structure.</text>
</comment>
<evidence type="ECO:0000256" key="8">
    <source>
        <dbReference type="NCBIfam" id="TIGR02209"/>
    </source>
</evidence>
<dbReference type="Pfam" id="PF04977">
    <property type="entry name" value="DivIC"/>
    <property type="match status" value="1"/>
</dbReference>
<comment type="function">
    <text evidence="7">Essential cell division protein.</text>
</comment>
<dbReference type="KEGG" id="blen:NCTC4824_02759"/>
<dbReference type="NCBIfam" id="TIGR02209">
    <property type="entry name" value="ftsL_broad"/>
    <property type="match status" value="1"/>
</dbReference>
<keyword evidence="6 7" id="KW-0131">Cell cycle</keyword>
<protein>
    <recommendedName>
        <fullName evidence="7 8">Cell division protein FtsL</fullName>
    </recommendedName>
</protein>
<evidence type="ECO:0000313" key="9">
    <source>
        <dbReference type="EMBL" id="SQI60507.1"/>
    </source>
</evidence>
<keyword evidence="10" id="KW-1185">Reference proteome</keyword>
<dbReference type="Proteomes" id="UP000249134">
    <property type="component" value="Chromosome 1"/>
</dbReference>
<dbReference type="InterPro" id="IPR011922">
    <property type="entry name" value="Cell_div_FtsL"/>
</dbReference>
<reference evidence="9 10" key="1">
    <citation type="submission" date="2018-06" db="EMBL/GenBank/DDBJ databases">
        <authorList>
            <consortium name="Pathogen Informatics"/>
            <person name="Doyle S."/>
        </authorList>
    </citation>
    <scope>NUCLEOTIDE SEQUENCE [LARGE SCALE GENOMIC DNA]</scope>
    <source>
        <strain evidence="9 10">NCTC4824</strain>
    </source>
</reference>
<keyword evidence="3 7" id="KW-0812">Transmembrane</keyword>
<keyword evidence="1 7" id="KW-1003">Cell membrane</keyword>
<accession>A0A2X4W773</accession>
<dbReference type="EMBL" id="LS483476">
    <property type="protein sequence ID" value="SQI60507.1"/>
    <property type="molecule type" value="Genomic_DNA"/>
</dbReference>
<evidence type="ECO:0000256" key="5">
    <source>
        <dbReference type="ARBA" id="ARBA00023136"/>
    </source>
</evidence>
<evidence type="ECO:0000256" key="6">
    <source>
        <dbReference type="ARBA" id="ARBA00023306"/>
    </source>
</evidence>
<name>A0A2X4W773_LEDLE</name>
<sequence>MSNLARKNSQQMYESTEHVKIQTKKVQRHAKITPGEKILAVFLVAMVAFMAVKIISAQASIYEVNKEIEDTKTAIHEQQKINSDLEDQISDLSKYDRVRKIAQEQGLDLKENNVKVVEKK</sequence>
<dbReference type="AlphaFoldDB" id="A0A2X4W773"/>
<proteinExistence type="inferred from homology"/>
<evidence type="ECO:0000256" key="1">
    <source>
        <dbReference type="ARBA" id="ARBA00022475"/>
    </source>
</evidence>
<dbReference type="GO" id="GO:0005886">
    <property type="term" value="C:plasma membrane"/>
    <property type="evidence" value="ECO:0007669"/>
    <property type="project" value="UniProtKB-SubCell"/>
</dbReference>
<dbReference type="HAMAP" id="MF_00910">
    <property type="entry name" value="FtsL"/>
    <property type="match status" value="1"/>
</dbReference>
<comment type="similarity">
    <text evidence="7">Belongs to the FtsL family.</text>
</comment>
<evidence type="ECO:0000256" key="4">
    <source>
        <dbReference type="ARBA" id="ARBA00022989"/>
    </source>
</evidence>
<evidence type="ECO:0000256" key="2">
    <source>
        <dbReference type="ARBA" id="ARBA00022618"/>
    </source>
</evidence>
<evidence type="ECO:0000313" key="10">
    <source>
        <dbReference type="Proteomes" id="UP000249134"/>
    </source>
</evidence>
<keyword evidence="4 7" id="KW-1133">Transmembrane helix</keyword>
<dbReference type="GO" id="GO:0032153">
    <property type="term" value="C:cell division site"/>
    <property type="evidence" value="ECO:0007669"/>
    <property type="project" value="UniProtKB-UniRule"/>
</dbReference>
<feature type="transmembrane region" description="Helical" evidence="7">
    <location>
        <begin position="38"/>
        <end position="56"/>
    </location>
</feature>
<evidence type="ECO:0000256" key="3">
    <source>
        <dbReference type="ARBA" id="ARBA00022692"/>
    </source>
</evidence>
<dbReference type="STRING" id="1348624.GCA_001591545_01807"/>
<evidence type="ECO:0000256" key="7">
    <source>
        <dbReference type="HAMAP-Rule" id="MF_00910"/>
    </source>
</evidence>
<dbReference type="RefSeq" id="WP_066139927.1">
    <property type="nucleotide sequence ID" value="NZ_CBCSGM010000001.1"/>
</dbReference>
<keyword evidence="2 7" id="KW-0132">Cell division</keyword>